<name>A0A091AMC4_9GAMM</name>
<dbReference type="PATRIC" id="fig|1121015.4.peg.2790"/>
<keyword evidence="3" id="KW-1185">Reference proteome</keyword>
<dbReference type="AlphaFoldDB" id="A0A091AMC4"/>
<dbReference type="PANTHER" id="PTHR38602:SF1">
    <property type="entry name" value="INNER MEMBRANE PROTEIN"/>
    <property type="match status" value="1"/>
</dbReference>
<keyword evidence="1" id="KW-0472">Membrane</keyword>
<keyword evidence="1" id="KW-1133">Transmembrane helix</keyword>
<dbReference type="RefSeq" id="WP_022968053.1">
    <property type="nucleotide sequence ID" value="NZ_ATVD01000001.1"/>
</dbReference>
<dbReference type="eggNOG" id="COG3242">
    <property type="taxonomic scope" value="Bacteria"/>
</dbReference>
<dbReference type="InterPro" id="IPR019201">
    <property type="entry name" value="DUF2065"/>
</dbReference>
<accession>A0A091AMC4</accession>
<evidence type="ECO:0008006" key="4">
    <source>
        <dbReference type="Google" id="ProtNLM"/>
    </source>
</evidence>
<evidence type="ECO:0000313" key="2">
    <source>
        <dbReference type="EMBL" id="KFN41353.1"/>
    </source>
</evidence>
<dbReference type="PANTHER" id="PTHR38602">
    <property type="entry name" value="INNER MEMBRANE PROTEIN-RELATED"/>
    <property type="match status" value="1"/>
</dbReference>
<dbReference type="STRING" id="1121015.GCA_000420545_00393"/>
<dbReference type="Proteomes" id="UP000029385">
    <property type="component" value="Unassembled WGS sequence"/>
</dbReference>
<keyword evidence="1" id="KW-0812">Transmembrane</keyword>
<sequence length="63" mass="6488">MSADLLAALCLVLLIEGLLLFVAPEAWKRAIAELSAQPAARLRGIGGGMVVVGLVALYLVRGG</sequence>
<feature type="transmembrane region" description="Helical" evidence="1">
    <location>
        <begin position="42"/>
        <end position="60"/>
    </location>
</feature>
<gene>
    <name evidence="2" type="ORF">N789_05625</name>
</gene>
<evidence type="ECO:0000256" key="1">
    <source>
        <dbReference type="SAM" id="Phobius"/>
    </source>
</evidence>
<dbReference type="EMBL" id="AVCI01000045">
    <property type="protein sequence ID" value="KFN41353.1"/>
    <property type="molecule type" value="Genomic_DNA"/>
</dbReference>
<dbReference type="Pfam" id="PF09838">
    <property type="entry name" value="DUF2065"/>
    <property type="match status" value="1"/>
</dbReference>
<reference evidence="2 3" key="1">
    <citation type="submission" date="2013-09" db="EMBL/GenBank/DDBJ databases">
        <title>Genome sequencing of Arenimonas oryziterrae.</title>
        <authorList>
            <person name="Chen F."/>
            <person name="Wang G."/>
        </authorList>
    </citation>
    <scope>NUCLEOTIDE SEQUENCE [LARGE SCALE GENOMIC DNA]</scope>
    <source>
        <strain evidence="2 3">YC6267</strain>
    </source>
</reference>
<proteinExistence type="predicted"/>
<comment type="caution">
    <text evidence="2">The sequence shown here is derived from an EMBL/GenBank/DDBJ whole genome shotgun (WGS) entry which is preliminary data.</text>
</comment>
<organism evidence="2 3">
    <name type="scientific">Arenimonas oryziterrae DSM 21050 = YC6267</name>
    <dbReference type="NCBI Taxonomy" id="1121015"/>
    <lineage>
        <taxon>Bacteria</taxon>
        <taxon>Pseudomonadati</taxon>
        <taxon>Pseudomonadota</taxon>
        <taxon>Gammaproteobacteria</taxon>
        <taxon>Lysobacterales</taxon>
        <taxon>Lysobacteraceae</taxon>
        <taxon>Arenimonas</taxon>
    </lineage>
</organism>
<evidence type="ECO:0000313" key="3">
    <source>
        <dbReference type="Proteomes" id="UP000029385"/>
    </source>
</evidence>
<protein>
    <recommendedName>
        <fullName evidence="4">DUF2065 domain-containing protein</fullName>
    </recommendedName>
</protein>